<dbReference type="Proteomes" id="UP000809789">
    <property type="component" value="Unassembled WGS sequence"/>
</dbReference>
<feature type="region of interest" description="Disordered" evidence="1">
    <location>
        <begin position="1"/>
        <end position="32"/>
    </location>
</feature>
<name>A0A8K0L1V2_9PEZI</name>
<evidence type="ECO:0000313" key="2">
    <source>
        <dbReference type="EMBL" id="KAG8624293.1"/>
    </source>
</evidence>
<dbReference type="AlphaFoldDB" id="A0A8K0L1V2"/>
<sequence length="87" mass="9967">MRRSSRLIKKRRIEEDAQRRITRSPSPEPAQYVTFPEGSKVEFLSLPIDVRHIIYDYCCDWSASPIPQDAGIHGSTDLHLITTKTAI</sequence>
<comment type="caution">
    <text evidence="2">The sequence shown here is derived from an EMBL/GenBank/DDBJ whole genome shotgun (WGS) entry which is preliminary data.</text>
</comment>
<gene>
    <name evidence="2" type="ORF">KVT40_007360</name>
</gene>
<reference evidence="2" key="1">
    <citation type="submission" date="2021-07" db="EMBL/GenBank/DDBJ databases">
        <title>Elsinoe batatas strain:CRI-CJ2 Genome sequencing and assembly.</title>
        <authorList>
            <person name="Huang L."/>
        </authorList>
    </citation>
    <scope>NUCLEOTIDE SEQUENCE</scope>
    <source>
        <strain evidence="2">CRI-CJ2</strain>
    </source>
</reference>
<dbReference type="EMBL" id="JAESVG020000009">
    <property type="protein sequence ID" value="KAG8624293.1"/>
    <property type="molecule type" value="Genomic_DNA"/>
</dbReference>
<keyword evidence="3" id="KW-1185">Reference proteome</keyword>
<organism evidence="2 3">
    <name type="scientific">Elsinoe batatas</name>
    <dbReference type="NCBI Taxonomy" id="2601811"/>
    <lineage>
        <taxon>Eukaryota</taxon>
        <taxon>Fungi</taxon>
        <taxon>Dikarya</taxon>
        <taxon>Ascomycota</taxon>
        <taxon>Pezizomycotina</taxon>
        <taxon>Dothideomycetes</taxon>
        <taxon>Dothideomycetidae</taxon>
        <taxon>Myriangiales</taxon>
        <taxon>Elsinoaceae</taxon>
        <taxon>Elsinoe</taxon>
    </lineage>
</organism>
<feature type="compositionally biased region" description="Basic residues" evidence="1">
    <location>
        <begin position="1"/>
        <end position="11"/>
    </location>
</feature>
<protein>
    <submittedName>
        <fullName evidence="2">Uncharacterized protein</fullName>
    </submittedName>
</protein>
<evidence type="ECO:0000256" key="1">
    <source>
        <dbReference type="SAM" id="MobiDB-lite"/>
    </source>
</evidence>
<proteinExistence type="predicted"/>
<accession>A0A8K0L1V2</accession>
<evidence type="ECO:0000313" key="3">
    <source>
        <dbReference type="Proteomes" id="UP000809789"/>
    </source>
</evidence>